<dbReference type="AlphaFoldDB" id="A0A4S4K600"/>
<feature type="chain" id="PRO_5020428543" description="WSC domain-containing protein" evidence="1">
    <location>
        <begin position="23"/>
        <end position="702"/>
    </location>
</feature>
<dbReference type="SMART" id="SM00321">
    <property type="entry name" value="WSC"/>
    <property type="match status" value="2"/>
</dbReference>
<keyword evidence="1" id="KW-0732">Signal</keyword>
<comment type="caution">
    <text evidence="3">The sequence shown here is derived from an EMBL/GenBank/DDBJ whole genome shotgun (WGS) entry which is preliminary data.</text>
</comment>
<gene>
    <name evidence="3" type="ORF">EW026_g7991</name>
</gene>
<dbReference type="EMBL" id="SGPJ01000749">
    <property type="protein sequence ID" value="THG93171.1"/>
    <property type="molecule type" value="Genomic_DNA"/>
</dbReference>
<feature type="signal peptide" evidence="1">
    <location>
        <begin position="1"/>
        <end position="22"/>
    </location>
</feature>
<feature type="domain" description="WSC" evidence="2">
    <location>
        <begin position="589"/>
        <end position="682"/>
    </location>
</feature>
<reference evidence="3 4" key="1">
    <citation type="submission" date="2019-02" db="EMBL/GenBank/DDBJ databases">
        <title>Genome sequencing of the rare red list fungi Phlebia centrifuga.</title>
        <authorList>
            <person name="Buettner E."/>
            <person name="Kellner H."/>
        </authorList>
    </citation>
    <scope>NUCLEOTIDE SEQUENCE [LARGE SCALE GENOMIC DNA]</scope>
    <source>
        <strain evidence="3 4">DSM 108282</strain>
    </source>
</reference>
<dbReference type="InterPro" id="IPR018535">
    <property type="entry name" value="DUF1996"/>
</dbReference>
<proteinExistence type="predicted"/>
<sequence>MFSFSKLSASMALLAAAPYVSASSHMIMGGLTPIAYERVDSIVNPGTVSSHVHSIMGASNFNQNSNYSSLRDAECTSVPFQTVDHSAYWAPSIYYQDQDSHSFSLMPTSFNIYYFFDRNGPNETVHAFPAGLKMLAGSPVRDTYNASNFADQAVSFMCLDYSGALNNNPAYDERQDINFPDVNACVDGIRYQIFFPMCWDGVNLDTADHKSHMAYPIDNYNGGSCPSSHPVNLVGLFFEMLVPVSGYNYWGQGAYVLASGDPTGLAFHGDFQNGWDVDVLQDAVDNCHNMNGVITACQVLAPYIDEAQAAACTLDSDVVNENVGLNGSPLVALPGCNPVRTDFSTPATCPNAAAVPNFQPTTPPLSAGWTDVGCIVEATNARALTGATMSAPNMTLNVCAGFCQSKGFKLAGVEYGDECYCGNSFSNGASATTVPSDQCNVACAGNPVYAKCGGPDRLELLQFGGAPAVSASVAVASSSAASVPASTVAVPSSVVPSSAASTASVDTSGIVSSIIASASSVVPSVASSIVASASVVSSPVVASASVSSIASAPGVSSPASVPVAPTSTQILLQQTSSAAAPISTASAGTWVASGCSVDGPARALTGFSYTDSNLTTASCIATCASKGFYIAGVEFSSECYCGNSFSNNLGQLQTDNHCYMSCSGDMSTNCGGTWSMNIFKKQTAAKRSKHFGRQHHRLSNSF</sequence>
<dbReference type="PANTHER" id="PTHR43662">
    <property type="match status" value="1"/>
</dbReference>
<accession>A0A4S4K600</accession>
<dbReference type="Pfam" id="PF01822">
    <property type="entry name" value="WSC"/>
    <property type="match status" value="2"/>
</dbReference>
<dbReference type="Pfam" id="PF09362">
    <property type="entry name" value="DUF1996"/>
    <property type="match status" value="1"/>
</dbReference>
<organism evidence="3 4">
    <name type="scientific">Hermanssonia centrifuga</name>
    <dbReference type="NCBI Taxonomy" id="98765"/>
    <lineage>
        <taxon>Eukaryota</taxon>
        <taxon>Fungi</taxon>
        <taxon>Dikarya</taxon>
        <taxon>Basidiomycota</taxon>
        <taxon>Agaricomycotina</taxon>
        <taxon>Agaricomycetes</taxon>
        <taxon>Polyporales</taxon>
        <taxon>Meruliaceae</taxon>
        <taxon>Hermanssonia</taxon>
    </lineage>
</organism>
<feature type="domain" description="WSC" evidence="2">
    <location>
        <begin position="368"/>
        <end position="464"/>
    </location>
</feature>
<protein>
    <recommendedName>
        <fullName evidence="2">WSC domain-containing protein</fullName>
    </recommendedName>
</protein>
<dbReference type="Proteomes" id="UP000309038">
    <property type="component" value="Unassembled WGS sequence"/>
</dbReference>
<evidence type="ECO:0000313" key="4">
    <source>
        <dbReference type="Proteomes" id="UP000309038"/>
    </source>
</evidence>
<name>A0A4S4K600_9APHY</name>
<dbReference type="InterPro" id="IPR002889">
    <property type="entry name" value="WSC_carb-bd"/>
</dbReference>
<dbReference type="PANTHER" id="PTHR43662:SF3">
    <property type="entry name" value="DOMAIN PROTEIN, PUTATIVE (AFU_ORTHOLOGUE AFUA_6G11970)-RELATED"/>
    <property type="match status" value="1"/>
</dbReference>
<evidence type="ECO:0000313" key="3">
    <source>
        <dbReference type="EMBL" id="THG93171.1"/>
    </source>
</evidence>
<evidence type="ECO:0000256" key="1">
    <source>
        <dbReference type="SAM" id="SignalP"/>
    </source>
</evidence>
<evidence type="ECO:0000259" key="2">
    <source>
        <dbReference type="PROSITE" id="PS51212"/>
    </source>
</evidence>
<dbReference type="PROSITE" id="PS51212">
    <property type="entry name" value="WSC"/>
    <property type="match status" value="2"/>
</dbReference>
<keyword evidence="4" id="KW-1185">Reference proteome</keyword>